<keyword evidence="2" id="KW-1185">Reference proteome</keyword>
<dbReference type="EMBL" id="CP070608">
    <property type="protein sequence ID" value="QSE96513.1"/>
    <property type="molecule type" value="Genomic_DNA"/>
</dbReference>
<evidence type="ECO:0000313" key="1">
    <source>
        <dbReference type="EMBL" id="QSE96513.1"/>
    </source>
</evidence>
<name>A0A974WJJ3_9BACT</name>
<gene>
    <name evidence="1" type="ORF">JR347_13000</name>
</gene>
<protein>
    <submittedName>
        <fullName evidence="1">Uncharacterized protein</fullName>
    </submittedName>
</protein>
<evidence type="ECO:0000313" key="2">
    <source>
        <dbReference type="Proteomes" id="UP000662783"/>
    </source>
</evidence>
<dbReference type="Proteomes" id="UP000662783">
    <property type="component" value="Chromosome"/>
</dbReference>
<proteinExistence type="predicted"/>
<dbReference type="RefSeq" id="WP_205721029.1">
    <property type="nucleotide sequence ID" value="NZ_CP070608.1"/>
</dbReference>
<dbReference type="KEGG" id="fuv:JR347_13000"/>
<reference evidence="1" key="1">
    <citation type="submission" date="2021-02" db="EMBL/GenBank/DDBJ databases">
        <title>Fulvivirga sp. S481 isolated from sea water.</title>
        <authorList>
            <person name="Bae S.S."/>
            <person name="Baek K."/>
        </authorList>
    </citation>
    <scope>NUCLEOTIDE SEQUENCE</scope>
    <source>
        <strain evidence="1">S481</strain>
    </source>
</reference>
<dbReference type="AlphaFoldDB" id="A0A974WJJ3"/>
<organism evidence="1 2">
    <name type="scientific">Fulvivirga lutea</name>
    <dbReference type="NCBI Taxonomy" id="2810512"/>
    <lineage>
        <taxon>Bacteria</taxon>
        <taxon>Pseudomonadati</taxon>
        <taxon>Bacteroidota</taxon>
        <taxon>Cytophagia</taxon>
        <taxon>Cytophagales</taxon>
        <taxon>Fulvivirgaceae</taxon>
        <taxon>Fulvivirga</taxon>
    </lineage>
</organism>
<accession>A0A974WJJ3</accession>
<sequence>MRNKTNNLNEIHIHSLINFVLENNEESEKLASSAYNLHSSNSKTLSAIQKLDPSITTDSKFVCVTEGEFSFKDSLHFHFFLSYHYLIDFFKRNKVLDEEGRKNFKKVYYQWEKILQPNAKLIVLIYHEKFNLNFAEWFTSKNDRDFWFMYHPFLDTLPFLNIKISELEILLPIILGKTKNDLTGGMIFNAVEKWAELNPELGNNFLQSISTKPSELKMFIAKTLSGLAKSVGIEQIFIKTMSLIENDDIEVRKSAILGASLMKLHPIENKSQIKLLTDSLIKIYKEKQEELEPVLAETYGNLLVITSDSKLKIFELSYSHNPHTQFIIADILWRKVDYNNDKIWFTNVLMNLCSVEPQFGGTIQNIERTLQKVMKDSLSTVFQFIEKWILMPGIKPEDIMLLEGIFREIRKNYYDQYSWFITDWLNKGELKFHLALEKLLLKSTENVNLNLDYLKALNEVDLQYIICKMFAFVHNINQLKSMLNSFIELDIKDENTIEFLRKITFTIALDYPSLKEFLIDKKESTKGIKLKFINALLEDIETYFKDYESITQLSEVRPSEQRMNLYWKAQQKVNTNIYEESKTKNEIFNLFNNVSLKSGGTWFSKFEGEYTKKGSLGHFSSQIEIPRKELIDPIGQTRLRYFYRTIKKPK</sequence>